<dbReference type="Proteomes" id="UP000790377">
    <property type="component" value="Unassembled WGS sequence"/>
</dbReference>
<protein>
    <submittedName>
        <fullName evidence="1">Uncharacterized protein</fullName>
    </submittedName>
</protein>
<comment type="caution">
    <text evidence="1">The sequence shown here is derived from an EMBL/GenBank/DDBJ whole genome shotgun (WGS) entry which is preliminary data.</text>
</comment>
<accession>A0ACB8A0W4</accession>
<name>A0ACB8A0W4_9AGAM</name>
<evidence type="ECO:0000313" key="2">
    <source>
        <dbReference type="Proteomes" id="UP000790377"/>
    </source>
</evidence>
<evidence type="ECO:0000313" key="1">
    <source>
        <dbReference type="EMBL" id="KAH7906950.1"/>
    </source>
</evidence>
<dbReference type="EMBL" id="MU267955">
    <property type="protein sequence ID" value="KAH7906950.1"/>
    <property type="molecule type" value="Genomic_DNA"/>
</dbReference>
<keyword evidence="2" id="KW-1185">Reference proteome</keyword>
<proteinExistence type="predicted"/>
<sequence length="80" mass="9288">MSLIQLLQIAQSANYWTAAATAAVLYDQVLIFAQEIDFIWNRKWSVTTILYFIARYSGSLSMVANAACKYMIQFRIKKQW</sequence>
<gene>
    <name evidence="1" type="ORF">BJ138DRAFT_557341</name>
</gene>
<organism evidence="1 2">
    <name type="scientific">Hygrophoropsis aurantiaca</name>
    <dbReference type="NCBI Taxonomy" id="72124"/>
    <lineage>
        <taxon>Eukaryota</taxon>
        <taxon>Fungi</taxon>
        <taxon>Dikarya</taxon>
        <taxon>Basidiomycota</taxon>
        <taxon>Agaricomycotina</taxon>
        <taxon>Agaricomycetes</taxon>
        <taxon>Agaricomycetidae</taxon>
        <taxon>Boletales</taxon>
        <taxon>Coniophorineae</taxon>
        <taxon>Hygrophoropsidaceae</taxon>
        <taxon>Hygrophoropsis</taxon>
    </lineage>
</organism>
<reference evidence="1" key="1">
    <citation type="journal article" date="2021" name="New Phytol.">
        <title>Evolutionary innovations through gain and loss of genes in the ectomycorrhizal Boletales.</title>
        <authorList>
            <person name="Wu G."/>
            <person name="Miyauchi S."/>
            <person name="Morin E."/>
            <person name="Kuo A."/>
            <person name="Drula E."/>
            <person name="Varga T."/>
            <person name="Kohler A."/>
            <person name="Feng B."/>
            <person name="Cao Y."/>
            <person name="Lipzen A."/>
            <person name="Daum C."/>
            <person name="Hundley H."/>
            <person name="Pangilinan J."/>
            <person name="Johnson J."/>
            <person name="Barry K."/>
            <person name="LaButti K."/>
            <person name="Ng V."/>
            <person name="Ahrendt S."/>
            <person name="Min B."/>
            <person name="Choi I.G."/>
            <person name="Park H."/>
            <person name="Plett J.M."/>
            <person name="Magnuson J."/>
            <person name="Spatafora J.W."/>
            <person name="Nagy L.G."/>
            <person name="Henrissat B."/>
            <person name="Grigoriev I.V."/>
            <person name="Yang Z.L."/>
            <person name="Xu J."/>
            <person name="Martin F.M."/>
        </authorList>
    </citation>
    <scope>NUCLEOTIDE SEQUENCE</scope>
    <source>
        <strain evidence="1">ATCC 28755</strain>
    </source>
</reference>